<feature type="transmembrane region" description="Helical" evidence="1">
    <location>
        <begin position="140"/>
        <end position="160"/>
    </location>
</feature>
<keyword evidence="1" id="KW-0812">Transmembrane</keyword>
<proteinExistence type="predicted"/>
<organism evidence="2 3">
    <name type="scientific">Acidiferrobacter thiooxydans</name>
    <dbReference type="NCBI Taxonomy" id="163359"/>
    <lineage>
        <taxon>Bacteria</taxon>
        <taxon>Pseudomonadati</taxon>
        <taxon>Pseudomonadota</taxon>
        <taxon>Gammaproteobacteria</taxon>
        <taxon>Acidiferrobacterales</taxon>
        <taxon>Acidiferrobacteraceae</taxon>
        <taxon>Acidiferrobacter</taxon>
    </lineage>
</organism>
<feature type="transmembrane region" description="Helical" evidence="1">
    <location>
        <begin position="335"/>
        <end position="353"/>
    </location>
</feature>
<dbReference type="OrthoDB" id="9770040at2"/>
<feature type="transmembrane region" description="Helical" evidence="1">
    <location>
        <begin position="264"/>
        <end position="284"/>
    </location>
</feature>
<protein>
    <recommendedName>
        <fullName evidence="4">NnrS family protein</fullName>
    </recommendedName>
</protein>
<keyword evidence="3" id="KW-1185">Reference proteome</keyword>
<feature type="transmembrane region" description="Helical" evidence="1">
    <location>
        <begin position="240"/>
        <end position="258"/>
    </location>
</feature>
<evidence type="ECO:0000313" key="3">
    <source>
        <dbReference type="Proteomes" id="UP000253250"/>
    </source>
</evidence>
<keyword evidence="1" id="KW-1133">Transmembrane helix</keyword>
<feature type="transmembrane region" description="Helical" evidence="1">
    <location>
        <begin position="118"/>
        <end position="134"/>
    </location>
</feature>
<feature type="transmembrane region" description="Helical" evidence="1">
    <location>
        <begin position="296"/>
        <end position="315"/>
    </location>
</feature>
<dbReference type="Proteomes" id="UP000253250">
    <property type="component" value="Unassembled WGS sequence"/>
</dbReference>
<feature type="transmembrane region" description="Helical" evidence="1">
    <location>
        <begin position="365"/>
        <end position="386"/>
    </location>
</feature>
<feature type="transmembrane region" description="Helical" evidence="1">
    <location>
        <begin position="172"/>
        <end position="194"/>
    </location>
</feature>
<feature type="transmembrane region" description="Helical" evidence="1">
    <location>
        <begin position="37"/>
        <end position="57"/>
    </location>
</feature>
<feature type="transmembrane region" description="Helical" evidence="1">
    <location>
        <begin position="398"/>
        <end position="418"/>
    </location>
</feature>
<evidence type="ECO:0000313" key="2">
    <source>
        <dbReference type="EMBL" id="RCN58425.1"/>
    </source>
</evidence>
<reference evidence="2 3" key="1">
    <citation type="submission" date="2018-02" db="EMBL/GenBank/DDBJ databases">
        <title>Insights into the biology of acidophilic members of the Acidiferrobacteraceae family derived from comparative genomic analyses.</title>
        <authorList>
            <person name="Issotta F."/>
            <person name="Thyssen C."/>
            <person name="Mena C."/>
            <person name="Moya A."/>
            <person name="Bellenberg S."/>
            <person name="Sproer C."/>
            <person name="Covarrubias P.C."/>
            <person name="Sand W."/>
            <person name="Quatrini R."/>
            <person name="Vera M."/>
        </authorList>
    </citation>
    <scope>NUCLEOTIDE SEQUENCE [LARGE SCALE GENOMIC DNA]</scope>
    <source>
        <strain evidence="3">m-1</strain>
    </source>
</reference>
<dbReference type="EMBL" id="PSYR01000001">
    <property type="protein sequence ID" value="RCN58425.1"/>
    <property type="molecule type" value="Genomic_DNA"/>
</dbReference>
<keyword evidence="1" id="KW-0472">Membrane</keyword>
<name>A0A368HK74_9GAMM</name>
<dbReference type="Pfam" id="PF05940">
    <property type="entry name" value="NnrS"/>
    <property type="match status" value="1"/>
</dbReference>
<dbReference type="InterPro" id="IPR010266">
    <property type="entry name" value="NnrS"/>
</dbReference>
<feature type="transmembrane region" description="Helical" evidence="1">
    <location>
        <begin position="77"/>
        <end position="97"/>
    </location>
</feature>
<sequence>MASCSAPISSWPSSSTSGYHAPAPASCPMRLFDAPHIAYFLGGLTQVLLALILWALWLLGAFAGLYVLPALPVSPVALHGFLMIYGVFPFFVLGFLATTFPRWMQTTPPTRRAYRDAFALRVAGLILVYAGLVLGDRAVVLGAVIMAVGDARLVAALVGVYRRARETARRGVLLFTWTLTAEVAGLLLYAAALWRGSPLSPLIAIRVGLFGFLIPTLFGVSYRMIPFFTASVLTGYRRPLANPQVPMAFLAATASHALLASLGWHAVLAALDLAIAAAAWYHLVLWFRRDVMRHGLLLLLYAGYAWLGIGFALYAASNARLAMGLQALGRGPLHALGIGFALSLIVAMATRVTRGHSGRPLASDTLSWVALFGIEIAAVLRIAASIPALDRLAPYDLSVFAAPVAIAALLPWATRYAVMLATTHREASS</sequence>
<evidence type="ECO:0000256" key="1">
    <source>
        <dbReference type="SAM" id="Phobius"/>
    </source>
</evidence>
<gene>
    <name evidence="2" type="ORF">C4900_01100</name>
</gene>
<feature type="transmembrane region" description="Helical" evidence="1">
    <location>
        <begin position="200"/>
        <end position="220"/>
    </location>
</feature>
<accession>A0A368HK74</accession>
<dbReference type="AlphaFoldDB" id="A0A368HK74"/>
<evidence type="ECO:0008006" key="4">
    <source>
        <dbReference type="Google" id="ProtNLM"/>
    </source>
</evidence>
<comment type="caution">
    <text evidence="2">The sequence shown here is derived from an EMBL/GenBank/DDBJ whole genome shotgun (WGS) entry which is preliminary data.</text>
</comment>